<reference evidence="10" key="2">
    <citation type="submission" date="2013-12" db="EMBL/GenBank/DDBJ databases">
        <authorList>
            <person name="Yu Y."/>
            <person name="Lee S."/>
            <person name="de Baynast K."/>
            <person name="Wissotski M."/>
            <person name="Liu L."/>
            <person name="Talag J."/>
            <person name="Goicoechea J."/>
            <person name="Angelova A."/>
            <person name="Jetty R."/>
            <person name="Kudrna D."/>
            <person name="Golser W."/>
            <person name="Rivera L."/>
            <person name="Zhang J."/>
            <person name="Wing R."/>
        </authorList>
    </citation>
    <scope>NUCLEOTIDE SEQUENCE</scope>
</reference>
<evidence type="ECO:0000256" key="8">
    <source>
        <dbReference type="SAM" id="MobiDB-lite"/>
    </source>
</evidence>
<dbReference type="PANTHER" id="PTHR33102">
    <property type="entry name" value="DVL19-RELATED-RELATED"/>
    <property type="match status" value="1"/>
</dbReference>
<name>A0A0D9XVS0_9ORYZ</name>
<accession>A0A0D9XVS0</accession>
<organism evidence="9 10">
    <name type="scientific">Leersia perrieri</name>
    <dbReference type="NCBI Taxonomy" id="77586"/>
    <lineage>
        <taxon>Eukaryota</taxon>
        <taxon>Viridiplantae</taxon>
        <taxon>Streptophyta</taxon>
        <taxon>Embryophyta</taxon>
        <taxon>Tracheophyta</taxon>
        <taxon>Spermatophyta</taxon>
        <taxon>Magnoliopsida</taxon>
        <taxon>Liliopsida</taxon>
        <taxon>Poales</taxon>
        <taxon>Poaceae</taxon>
        <taxon>BOP clade</taxon>
        <taxon>Oryzoideae</taxon>
        <taxon>Oryzeae</taxon>
        <taxon>Oryzinae</taxon>
        <taxon>Leersia</taxon>
    </lineage>
</organism>
<dbReference type="InterPro" id="IPR012552">
    <property type="entry name" value="DVL"/>
</dbReference>
<evidence type="ECO:0000256" key="2">
    <source>
        <dbReference type="ARBA" id="ARBA00022473"/>
    </source>
</evidence>
<dbReference type="HOGENOM" id="CLU_2444032_0_0_1"/>
<keyword evidence="3" id="KW-1003">Cell membrane</keyword>
<keyword evidence="5" id="KW-1133">Transmembrane helix</keyword>
<dbReference type="EnsemblPlants" id="LPERR11G20440.1">
    <property type="protein sequence ID" value="LPERR11G20440.1"/>
    <property type="gene ID" value="LPERR11G20440"/>
</dbReference>
<evidence type="ECO:0000256" key="6">
    <source>
        <dbReference type="ARBA" id="ARBA00023136"/>
    </source>
</evidence>
<proteinExistence type="inferred from homology"/>
<dbReference type="Pfam" id="PF08137">
    <property type="entry name" value="DVL"/>
    <property type="match status" value="1"/>
</dbReference>
<evidence type="ECO:0000256" key="4">
    <source>
        <dbReference type="ARBA" id="ARBA00022692"/>
    </source>
</evidence>
<dbReference type="STRING" id="77586.A0A0D9XVS0"/>
<sequence>MEMLRMEEDGGEWCWKKMMVSTTNNKQLLQRSTSMPAKKEEKVGRGRRLKRSVSGRVREQRARLYIMRRCVSMLLSSACAKLPGADHDDY</sequence>
<reference evidence="9 10" key="1">
    <citation type="submission" date="2012-08" db="EMBL/GenBank/DDBJ databases">
        <title>Oryza genome evolution.</title>
        <authorList>
            <person name="Wing R.A."/>
        </authorList>
    </citation>
    <scope>NUCLEOTIDE SEQUENCE</scope>
</reference>
<evidence type="ECO:0000313" key="9">
    <source>
        <dbReference type="EnsemblPlants" id="LPERR11G20440.1"/>
    </source>
</evidence>
<dbReference type="Gramene" id="LPERR11G20440.1">
    <property type="protein sequence ID" value="LPERR11G20440.1"/>
    <property type="gene ID" value="LPERR11G20440"/>
</dbReference>
<evidence type="ECO:0000313" key="10">
    <source>
        <dbReference type="Proteomes" id="UP000032180"/>
    </source>
</evidence>
<protein>
    <submittedName>
        <fullName evidence="9">Uncharacterized protein</fullName>
    </submittedName>
</protein>
<dbReference type="GO" id="GO:0008285">
    <property type="term" value="P:negative regulation of cell population proliferation"/>
    <property type="evidence" value="ECO:0007669"/>
    <property type="project" value="InterPro"/>
</dbReference>
<comment type="similarity">
    <text evidence="7">Belongs to the DVL/RTFL small polypeptides family.</text>
</comment>
<dbReference type="AlphaFoldDB" id="A0A0D9XVS0"/>
<keyword evidence="6" id="KW-0472">Membrane</keyword>
<reference evidence="9" key="3">
    <citation type="submission" date="2015-04" db="UniProtKB">
        <authorList>
            <consortium name="EnsemblPlants"/>
        </authorList>
    </citation>
    <scope>IDENTIFICATION</scope>
</reference>
<keyword evidence="2" id="KW-0217">Developmental protein</keyword>
<keyword evidence="10" id="KW-1185">Reference proteome</keyword>
<evidence type="ECO:0000256" key="7">
    <source>
        <dbReference type="ARBA" id="ARBA00024340"/>
    </source>
</evidence>
<evidence type="ECO:0000256" key="3">
    <source>
        <dbReference type="ARBA" id="ARBA00022475"/>
    </source>
</evidence>
<dbReference type="InterPro" id="IPR051525">
    <property type="entry name" value="DVL_RTFL_regulatory"/>
</dbReference>
<dbReference type="GO" id="GO:0048367">
    <property type="term" value="P:shoot system development"/>
    <property type="evidence" value="ECO:0007669"/>
    <property type="project" value="UniProtKB-ARBA"/>
</dbReference>
<feature type="region of interest" description="Disordered" evidence="8">
    <location>
        <begin position="30"/>
        <end position="55"/>
    </location>
</feature>
<keyword evidence="4" id="KW-0812">Transmembrane</keyword>
<comment type="subcellular location">
    <subcellularLocation>
        <location evidence="1">Cell membrane</location>
        <topology evidence="1">Single-pass membrane protein</topology>
    </subcellularLocation>
</comment>
<evidence type="ECO:0000256" key="1">
    <source>
        <dbReference type="ARBA" id="ARBA00004162"/>
    </source>
</evidence>
<evidence type="ECO:0000256" key="5">
    <source>
        <dbReference type="ARBA" id="ARBA00022989"/>
    </source>
</evidence>
<dbReference type="GO" id="GO:0005886">
    <property type="term" value="C:plasma membrane"/>
    <property type="evidence" value="ECO:0007669"/>
    <property type="project" value="UniProtKB-SubCell"/>
</dbReference>
<dbReference type="Proteomes" id="UP000032180">
    <property type="component" value="Chromosome 11"/>
</dbReference>